<name>A0A016SMG7_9BILA</name>
<dbReference type="EMBL" id="JARK01001541">
    <property type="protein sequence ID" value="EYB91509.1"/>
    <property type="molecule type" value="Genomic_DNA"/>
</dbReference>
<keyword evidence="2" id="KW-1185">Reference proteome</keyword>
<organism evidence="1 2">
    <name type="scientific">Ancylostoma ceylanicum</name>
    <dbReference type="NCBI Taxonomy" id="53326"/>
    <lineage>
        <taxon>Eukaryota</taxon>
        <taxon>Metazoa</taxon>
        <taxon>Ecdysozoa</taxon>
        <taxon>Nematoda</taxon>
        <taxon>Chromadorea</taxon>
        <taxon>Rhabditida</taxon>
        <taxon>Rhabditina</taxon>
        <taxon>Rhabditomorpha</taxon>
        <taxon>Strongyloidea</taxon>
        <taxon>Ancylostomatidae</taxon>
        <taxon>Ancylostomatinae</taxon>
        <taxon>Ancylostoma</taxon>
    </lineage>
</organism>
<reference evidence="2" key="1">
    <citation type="journal article" date="2015" name="Nat. Genet.">
        <title>The genome and transcriptome of the zoonotic hookworm Ancylostoma ceylanicum identify infection-specific gene families.</title>
        <authorList>
            <person name="Schwarz E.M."/>
            <person name="Hu Y."/>
            <person name="Antoshechkin I."/>
            <person name="Miller M.M."/>
            <person name="Sternberg P.W."/>
            <person name="Aroian R.V."/>
        </authorList>
    </citation>
    <scope>NUCLEOTIDE SEQUENCE</scope>
    <source>
        <strain evidence="2">HY135</strain>
    </source>
</reference>
<sequence length="83" mass="8963">MSTASLGLTGPCRRRVSFIPEDGAHRVSITVIGNCRLPIEIQVSVLEDPSGRGIFTMGSSTQRAWRWANISGSSLEADFSVLL</sequence>
<accession>A0A016SMG7</accession>
<dbReference type="AlphaFoldDB" id="A0A016SMG7"/>
<evidence type="ECO:0000313" key="1">
    <source>
        <dbReference type="EMBL" id="EYB91509.1"/>
    </source>
</evidence>
<proteinExistence type="predicted"/>
<evidence type="ECO:0000313" key="2">
    <source>
        <dbReference type="Proteomes" id="UP000024635"/>
    </source>
</evidence>
<comment type="caution">
    <text evidence="1">The sequence shown here is derived from an EMBL/GenBank/DDBJ whole genome shotgun (WGS) entry which is preliminary data.</text>
</comment>
<protein>
    <submittedName>
        <fullName evidence="1">Uncharacterized protein</fullName>
    </submittedName>
</protein>
<gene>
    <name evidence="1" type="primary">Acey_s0205.g1933</name>
    <name evidence="1" type="ORF">Y032_0205g1933</name>
</gene>
<dbReference type="Proteomes" id="UP000024635">
    <property type="component" value="Unassembled WGS sequence"/>
</dbReference>